<feature type="transmembrane region" description="Helical" evidence="1">
    <location>
        <begin position="222"/>
        <end position="241"/>
    </location>
</feature>
<evidence type="ECO:0000256" key="1">
    <source>
        <dbReference type="SAM" id="Phobius"/>
    </source>
</evidence>
<dbReference type="PROSITE" id="PS51257">
    <property type="entry name" value="PROKAR_LIPOPROTEIN"/>
    <property type="match status" value="1"/>
</dbReference>
<accession>A0A5N8W7M2</accession>
<dbReference type="Proteomes" id="UP000326979">
    <property type="component" value="Unassembled WGS sequence"/>
</dbReference>
<feature type="transmembrane region" description="Helical" evidence="1">
    <location>
        <begin position="284"/>
        <end position="306"/>
    </location>
</feature>
<protein>
    <submittedName>
        <fullName evidence="2">Uncharacterized protein</fullName>
    </submittedName>
</protein>
<keyword evidence="3" id="KW-1185">Reference proteome</keyword>
<proteinExistence type="predicted"/>
<keyword evidence="1" id="KW-0472">Membrane</keyword>
<sequence>MRSVLVWTVRLCAVAGWVATAVACTWLLGATAMARPWHGPLVWGAVAVGCAVVRVVALWVLRDEPRDALARSGGWTKLRTGAVWLLVAFASGSFFVALLTSPNSGEKLDSLRDAGAEVGTATVMERLSVRKELDDEGAVQGYVSRMVVSVADGADGADGVERLTVRGAYTYKKPREGTRVDVLWARSAPDLGGYVNESKDLTTLAAGRWAAFQDDELGDASLMAFVVIGLFGAVLGPVFTLVNDADDLQEMAWSAPAQTVFAVLAAAVYWGWRPLLLGQQPGLAEMLLAAGSFLLVLLVYLFMAAFRLR</sequence>
<gene>
    <name evidence="2" type="ORF">FNH04_27290</name>
</gene>
<dbReference type="OrthoDB" id="4086635at2"/>
<keyword evidence="1" id="KW-1133">Transmembrane helix</keyword>
<dbReference type="AlphaFoldDB" id="A0A5N8W7M2"/>
<keyword evidence="1" id="KW-0812">Transmembrane</keyword>
<comment type="caution">
    <text evidence="2">The sequence shown here is derived from an EMBL/GenBank/DDBJ whole genome shotgun (WGS) entry which is preliminary data.</text>
</comment>
<dbReference type="EMBL" id="VJZE01000229">
    <property type="protein sequence ID" value="MPY43481.1"/>
    <property type="molecule type" value="Genomic_DNA"/>
</dbReference>
<feature type="transmembrane region" description="Helical" evidence="1">
    <location>
        <begin position="253"/>
        <end position="272"/>
    </location>
</feature>
<feature type="transmembrane region" description="Helical" evidence="1">
    <location>
        <begin position="41"/>
        <end position="61"/>
    </location>
</feature>
<feature type="transmembrane region" description="Helical" evidence="1">
    <location>
        <begin position="82"/>
        <end position="101"/>
    </location>
</feature>
<evidence type="ECO:0000313" key="3">
    <source>
        <dbReference type="Proteomes" id="UP000326979"/>
    </source>
</evidence>
<organism evidence="2 3">
    <name type="scientific">Streptomyces phyllanthi</name>
    <dbReference type="NCBI Taxonomy" id="1803180"/>
    <lineage>
        <taxon>Bacteria</taxon>
        <taxon>Bacillati</taxon>
        <taxon>Actinomycetota</taxon>
        <taxon>Actinomycetes</taxon>
        <taxon>Kitasatosporales</taxon>
        <taxon>Streptomycetaceae</taxon>
        <taxon>Streptomyces</taxon>
    </lineage>
</organism>
<evidence type="ECO:0000313" key="2">
    <source>
        <dbReference type="EMBL" id="MPY43481.1"/>
    </source>
</evidence>
<name>A0A5N8W7M2_9ACTN</name>
<reference evidence="2 3" key="1">
    <citation type="submission" date="2019-07" db="EMBL/GenBank/DDBJ databases">
        <title>New species of Amycolatopsis and Streptomyces.</title>
        <authorList>
            <person name="Duangmal K."/>
            <person name="Teo W.F.A."/>
            <person name="Lipun K."/>
        </authorList>
    </citation>
    <scope>NUCLEOTIDE SEQUENCE [LARGE SCALE GENOMIC DNA]</scope>
    <source>
        <strain evidence="2 3">TISTR 2346</strain>
    </source>
</reference>
<feature type="transmembrane region" description="Helical" evidence="1">
    <location>
        <begin position="7"/>
        <end position="29"/>
    </location>
</feature>
<dbReference type="RefSeq" id="WP_152788448.1">
    <property type="nucleotide sequence ID" value="NZ_BAABEQ010000005.1"/>
</dbReference>